<feature type="compositionally biased region" description="Low complexity" evidence="1">
    <location>
        <begin position="153"/>
        <end position="163"/>
    </location>
</feature>
<accession>A0A1H4G9M2</accession>
<dbReference type="RefSeq" id="WP_093256774.1">
    <property type="nucleotide sequence ID" value="NZ_FNQM01000042.1"/>
</dbReference>
<dbReference type="Proteomes" id="UP000198703">
    <property type="component" value="Unassembled WGS sequence"/>
</dbReference>
<feature type="compositionally biased region" description="Basic and acidic residues" evidence="1">
    <location>
        <begin position="89"/>
        <end position="116"/>
    </location>
</feature>
<keyword evidence="3" id="KW-1185">Reference proteome</keyword>
<feature type="region of interest" description="Disordered" evidence="1">
    <location>
        <begin position="208"/>
        <end position="231"/>
    </location>
</feature>
<evidence type="ECO:0000256" key="1">
    <source>
        <dbReference type="SAM" id="MobiDB-lite"/>
    </source>
</evidence>
<reference evidence="2 3" key="1">
    <citation type="submission" date="2016-10" db="EMBL/GenBank/DDBJ databases">
        <authorList>
            <person name="de Groot N.N."/>
        </authorList>
    </citation>
    <scope>NUCLEOTIDE SEQUENCE [LARGE SCALE GENOMIC DNA]</scope>
    <source>
        <strain evidence="2 3">DSM 15345</strain>
    </source>
</reference>
<dbReference type="EMBL" id="FNQM01000042">
    <property type="protein sequence ID" value="SEB05720.1"/>
    <property type="molecule type" value="Genomic_DNA"/>
</dbReference>
<dbReference type="AlphaFoldDB" id="A0A1H4G9M2"/>
<dbReference type="STRING" id="89524.SAMN05444370_1423"/>
<evidence type="ECO:0000313" key="3">
    <source>
        <dbReference type="Proteomes" id="UP000198703"/>
    </source>
</evidence>
<gene>
    <name evidence="2" type="ORF">SAMN05444370_1423</name>
</gene>
<organism evidence="2 3">
    <name type="scientific">Rubrimonas cliftonensis</name>
    <dbReference type="NCBI Taxonomy" id="89524"/>
    <lineage>
        <taxon>Bacteria</taxon>
        <taxon>Pseudomonadati</taxon>
        <taxon>Pseudomonadota</taxon>
        <taxon>Alphaproteobacteria</taxon>
        <taxon>Rhodobacterales</taxon>
        <taxon>Paracoccaceae</taxon>
        <taxon>Rubrimonas</taxon>
    </lineage>
</organism>
<proteinExistence type="predicted"/>
<sequence>MPRNRPATPTQTQTQTATALALTAVSTLFDSVVRFMPHGALEDINATLTRIADRETERLAEEAAARTAMITELAELRAAVTDVTARADDADRRADAAERRADDADRRADDADRRADALGSEATRLREALGVIAHTSAEALGASTTAPTPSEPAGMADGADAAGCDASAEPAAVPVATSLVSRQGPEKTAAYFRVRNQALDLMMEERMAASAGGGGRSPDKGDGAGAAAHPG</sequence>
<feature type="region of interest" description="Disordered" evidence="1">
    <location>
        <begin position="89"/>
        <end position="119"/>
    </location>
</feature>
<evidence type="ECO:0000313" key="2">
    <source>
        <dbReference type="EMBL" id="SEB05720.1"/>
    </source>
</evidence>
<protein>
    <submittedName>
        <fullName evidence="2">Uncharacterized protein</fullName>
    </submittedName>
</protein>
<feature type="region of interest" description="Disordered" evidence="1">
    <location>
        <begin position="140"/>
        <end position="163"/>
    </location>
</feature>
<name>A0A1H4G9M2_9RHOB</name>